<dbReference type="InParanoid" id="Q01U02"/>
<keyword evidence="1" id="KW-0802">TPR repeat</keyword>
<dbReference type="AlphaFoldDB" id="Q01U02"/>
<proteinExistence type="predicted"/>
<dbReference type="PROSITE" id="PS50005">
    <property type="entry name" value="TPR"/>
    <property type="match status" value="1"/>
</dbReference>
<dbReference type="STRING" id="234267.Acid_5927"/>
<organism evidence="3">
    <name type="scientific">Solibacter usitatus (strain Ellin6076)</name>
    <dbReference type="NCBI Taxonomy" id="234267"/>
    <lineage>
        <taxon>Bacteria</taxon>
        <taxon>Pseudomonadati</taxon>
        <taxon>Acidobacteriota</taxon>
        <taxon>Terriglobia</taxon>
        <taxon>Bryobacterales</taxon>
        <taxon>Solibacteraceae</taxon>
        <taxon>Candidatus Solibacter</taxon>
    </lineage>
</organism>
<accession>Q01U02</accession>
<evidence type="ECO:0000313" key="3">
    <source>
        <dbReference type="EMBL" id="ABJ86868.1"/>
    </source>
</evidence>
<dbReference type="SMART" id="SM00028">
    <property type="entry name" value="TPR"/>
    <property type="match status" value="5"/>
</dbReference>
<dbReference type="EMBL" id="CP000473">
    <property type="protein sequence ID" value="ABJ86868.1"/>
    <property type="molecule type" value="Genomic_DNA"/>
</dbReference>
<dbReference type="SUPFAM" id="SSF48452">
    <property type="entry name" value="TPR-like"/>
    <property type="match status" value="1"/>
</dbReference>
<name>Q01U02_SOLUE</name>
<dbReference type="eggNOG" id="COG0457">
    <property type="taxonomic scope" value="Bacteria"/>
</dbReference>
<evidence type="ECO:0000256" key="1">
    <source>
        <dbReference type="PROSITE-ProRule" id="PRU00339"/>
    </source>
</evidence>
<gene>
    <name evidence="3" type="ordered locus">Acid_5927</name>
</gene>
<dbReference type="Pfam" id="PF13432">
    <property type="entry name" value="TPR_16"/>
    <property type="match status" value="1"/>
</dbReference>
<dbReference type="InterPro" id="IPR019734">
    <property type="entry name" value="TPR_rpt"/>
</dbReference>
<feature type="repeat" description="TPR" evidence="1">
    <location>
        <begin position="523"/>
        <end position="556"/>
    </location>
</feature>
<dbReference type="PANTHER" id="PTHR12558">
    <property type="entry name" value="CELL DIVISION CYCLE 16,23,27"/>
    <property type="match status" value="1"/>
</dbReference>
<dbReference type="Gene3D" id="3.40.50.10610">
    <property type="entry name" value="ABC-type transport auxiliary lipoprotein component"/>
    <property type="match status" value="1"/>
</dbReference>
<dbReference type="PANTHER" id="PTHR12558:SF13">
    <property type="entry name" value="CELL DIVISION CYCLE PROTEIN 27 HOMOLOG"/>
    <property type="match status" value="1"/>
</dbReference>
<protein>
    <submittedName>
        <fullName evidence="3">TPR repeat-containing protein</fullName>
    </submittedName>
</protein>
<dbReference type="PROSITE" id="PS50293">
    <property type="entry name" value="TPR_REGION"/>
    <property type="match status" value="1"/>
</dbReference>
<sequence length="671" mass="75325">MKLNESNAGHRIAVTQDGHADPLAPAGDGNLDQRSSSARGGRPFRPRRAQCVNGSLQLNNLWGARLALHMCIDPQREELIREELGRIVASDLFCRSDRLCRFLRFSVEQALRGESDRVKEYVVAVEVYDRPASFDSRVDPVVRVEARRLRDRLKTWYEGEGRNARIRIELPRGGYAPLFHDPAAASAPKQELAPAQRTMAVLPFANLNPSPENDYLCDGLTEELIHSLTKVRELRVVAWISAARMRGREQDLGAIREQLGVETILRGSIRCLGDRLRITAQLIESASGYYLWSEAWDRSTSDVFAIEEEIAQAIVNTLRVQLWPESPTRLTRKATNIECYNAYLKGRFHWNKRSPEGLRLGLRCFEDAVALDPDWALGWAGLGDSFAVLAENGLLPQETAIPAANRAAERATSLDPNLAEAYATLGLLRCRYDWKWDEAAVFFRRAIDLNPGYATAHFWYGFHYLAMTGRLEEALAEAELAVSLDPLSVIAQEGRGFVLMVSRRYEEAIEQYRLLLEFEPSFYKAWTSRGRVYAQMGDYARAIEMYEKGLQLGGTIANILAALGQAHALNGETDRARELLQQLHQMSSSASRTGSGTSAVPATCFAIVHLGLGENDRALEWLEAGMEQRQMSLSALKVHPVYDPLRQEPRFQALLVRLGLSQASLNERSRK</sequence>
<evidence type="ECO:0000256" key="2">
    <source>
        <dbReference type="SAM" id="MobiDB-lite"/>
    </source>
</evidence>
<reference evidence="3" key="1">
    <citation type="submission" date="2006-10" db="EMBL/GenBank/DDBJ databases">
        <title>Complete sequence of Solibacter usitatus Ellin6076.</title>
        <authorList>
            <consortium name="US DOE Joint Genome Institute"/>
            <person name="Copeland A."/>
            <person name="Lucas S."/>
            <person name="Lapidus A."/>
            <person name="Barry K."/>
            <person name="Detter J.C."/>
            <person name="Glavina del Rio T."/>
            <person name="Hammon N."/>
            <person name="Israni S."/>
            <person name="Dalin E."/>
            <person name="Tice H."/>
            <person name="Pitluck S."/>
            <person name="Thompson L.S."/>
            <person name="Brettin T."/>
            <person name="Bruce D."/>
            <person name="Han C."/>
            <person name="Tapia R."/>
            <person name="Gilna P."/>
            <person name="Schmutz J."/>
            <person name="Larimer F."/>
            <person name="Land M."/>
            <person name="Hauser L."/>
            <person name="Kyrpides N."/>
            <person name="Mikhailova N."/>
            <person name="Janssen P.H."/>
            <person name="Kuske C.R."/>
            <person name="Richardson P."/>
        </authorList>
    </citation>
    <scope>NUCLEOTIDE SEQUENCE</scope>
    <source>
        <strain evidence="3">Ellin6076</strain>
    </source>
</reference>
<dbReference type="eggNOG" id="COG5616">
    <property type="taxonomic scope" value="Bacteria"/>
</dbReference>
<dbReference type="Gene3D" id="1.25.40.10">
    <property type="entry name" value="Tetratricopeptide repeat domain"/>
    <property type="match status" value="1"/>
</dbReference>
<dbReference type="KEGG" id="sus:Acid_5927"/>
<dbReference type="InterPro" id="IPR011990">
    <property type="entry name" value="TPR-like_helical_dom_sf"/>
</dbReference>
<dbReference type="Pfam" id="PF00515">
    <property type="entry name" value="TPR_1"/>
    <property type="match status" value="1"/>
</dbReference>
<feature type="region of interest" description="Disordered" evidence="2">
    <location>
        <begin position="1"/>
        <end position="46"/>
    </location>
</feature>
<dbReference type="HOGENOM" id="CLU_019981_3_1_0"/>